<dbReference type="InterPro" id="IPR000719">
    <property type="entry name" value="Prot_kinase_dom"/>
</dbReference>
<dbReference type="GO" id="GO:0005886">
    <property type="term" value="C:plasma membrane"/>
    <property type="evidence" value="ECO:0007669"/>
    <property type="project" value="UniProtKB-SubCell"/>
</dbReference>
<dbReference type="InterPro" id="IPR051824">
    <property type="entry name" value="LRR_Rcpt-Like_S/T_Kinase"/>
</dbReference>
<dbReference type="FunFam" id="1.10.510.10:FF:000240">
    <property type="entry name" value="Lectin-domain containing receptor kinase A4.3"/>
    <property type="match status" value="1"/>
</dbReference>
<keyword evidence="17" id="KW-0675">Receptor</keyword>
<evidence type="ECO:0000256" key="9">
    <source>
        <dbReference type="ARBA" id="ARBA00022692"/>
    </source>
</evidence>
<evidence type="ECO:0000256" key="11">
    <source>
        <dbReference type="ARBA" id="ARBA00022737"/>
    </source>
</evidence>
<proteinExistence type="inferred from homology"/>
<comment type="catalytic activity">
    <reaction evidence="20">
        <text>L-seryl-[protein] + ATP = O-phospho-L-seryl-[protein] + ADP + H(+)</text>
        <dbReference type="Rhea" id="RHEA:17989"/>
        <dbReference type="Rhea" id="RHEA-COMP:9863"/>
        <dbReference type="Rhea" id="RHEA-COMP:11604"/>
        <dbReference type="ChEBI" id="CHEBI:15378"/>
        <dbReference type="ChEBI" id="CHEBI:29999"/>
        <dbReference type="ChEBI" id="CHEBI:30616"/>
        <dbReference type="ChEBI" id="CHEBI:83421"/>
        <dbReference type="ChEBI" id="CHEBI:456216"/>
        <dbReference type="EC" id="2.7.11.1"/>
    </reaction>
</comment>
<comment type="catalytic activity">
    <reaction evidence="19">
        <text>L-threonyl-[protein] + ATP = O-phospho-L-threonyl-[protein] + ADP + H(+)</text>
        <dbReference type="Rhea" id="RHEA:46608"/>
        <dbReference type="Rhea" id="RHEA-COMP:11060"/>
        <dbReference type="Rhea" id="RHEA-COMP:11605"/>
        <dbReference type="ChEBI" id="CHEBI:15378"/>
        <dbReference type="ChEBI" id="CHEBI:30013"/>
        <dbReference type="ChEBI" id="CHEBI:30616"/>
        <dbReference type="ChEBI" id="CHEBI:61977"/>
        <dbReference type="ChEBI" id="CHEBI:456216"/>
        <dbReference type="EC" id="2.7.11.1"/>
    </reaction>
</comment>
<keyword evidence="12" id="KW-0547">Nucleotide-binding</keyword>
<dbReference type="InterPro" id="IPR055414">
    <property type="entry name" value="LRR_R13L4/SHOC2-like"/>
</dbReference>
<evidence type="ECO:0000256" key="16">
    <source>
        <dbReference type="ARBA" id="ARBA00023136"/>
    </source>
</evidence>
<keyword evidence="9" id="KW-0812">Transmembrane</keyword>
<evidence type="ECO:0000256" key="6">
    <source>
        <dbReference type="ARBA" id="ARBA00022527"/>
    </source>
</evidence>
<evidence type="ECO:0000256" key="10">
    <source>
        <dbReference type="ARBA" id="ARBA00022729"/>
    </source>
</evidence>
<dbReference type="Gene3D" id="3.30.200.20">
    <property type="entry name" value="Phosphorylase Kinase, domain 1"/>
    <property type="match status" value="1"/>
</dbReference>
<organism evidence="23 24">
    <name type="scientific">Actinidia rufa</name>
    <dbReference type="NCBI Taxonomy" id="165716"/>
    <lineage>
        <taxon>Eukaryota</taxon>
        <taxon>Viridiplantae</taxon>
        <taxon>Streptophyta</taxon>
        <taxon>Embryophyta</taxon>
        <taxon>Tracheophyta</taxon>
        <taxon>Spermatophyta</taxon>
        <taxon>Magnoliopsida</taxon>
        <taxon>eudicotyledons</taxon>
        <taxon>Gunneridae</taxon>
        <taxon>Pentapetalae</taxon>
        <taxon>asterids</taxon>
        <taxon>Ericales</taxon>
        <taxon>Actinidiaceae</taxon>
        <taxon>Actinidia</taxon>
    </lineage>
</organism>
<dbReference type="InterPro" id="IPR001611">
    <property type="entry name" value="Leu-rich_rpt"/>
</dbReference>
<keyword evidence="16" id="KW-0472">Membrane</keyword>
<keyword evidence="7" id="KW-0433">Leucine-rich repeat</keyword>
<dbReference type="Gene3D" id="3.80.10.10">
    <property type="entry name" value="Ribonuclease Inhibitor"/>
    <property type="match status" value="3"/>
</dbReference>
<dbReference type="OrthoDB" id="676979at2759"/>
<dbReference type="SMART" id="SM00220">
    <property type="entry name" value="S_TKc"/>
    <property type="match status" value="1"/>
</dbReference>
<comment type="similarity">
    <text evidence="2">In the N-terminal section; belongs to the leguminous lectin family.</text>
</comment>
<keyword evidence="8" id="KW-0808">Transferase</keyword>
<evidence type="ECO:0000256" key="8">
    <source>
        <dbReference type="ARBA" id="ARBA00022679"/>
    </source>
</evidence>
<dbReference type="Pfam" id="PF00560">
    <property type="entry name" value="LRR_1"/>
    <property type="match status" value="1"/>
</dbReference>
<evidence type="ECO:0000256" key="2">
    <source>
        <dbReference type="ARBA" id="ARBA00008536"/>
    </source>
</evidence>
<evidence type="ECO:0000256" key="7">
    <source>
        <dbReference type="ARBA" id="ARBA00022614"/>
    </source>
</evidence>
<keyword evidence="5" id="KW-1003">Cell membrane</keyword>
<dbReference type="PANTHER" id="PTHR48006:SF102">
    <property type="entry name" value="LEUCINE-RICH REPEAT-CONTAINING PROTEIN DDB_G0281931-RELATED"/>
    <property type="match status" value="1"/>
</dbReference>
<dbReference type="PROSITE" id="PS51450">
    <property type="entry name" value="LRR"/>
    <property type="match status" value="1"/>
</dbReference>
<dbReference type="InterPro" id="IPR008271">
    <property type="entry name" value="Ser/Thr_kinase_AS"/>
</dbReference>
<dbReference type="GO" id="GO:0002229">
    <property type="term" value="P:defense response to oomycetes"/>
    <property type="evidence" value="ECO:0007669"/>
    <property type="project" value="UniProtKB-ARBA"/>
</dbReference>
<dbReference type="SMART" id="SM00369">
    <property type="entry name" value="LRR_TYP"/>
    <property type="match status" value="4"/>
</dbReference>
<keyword evidence="10" id="KW-0732">Signal</keyword>
<evidence type="ECO:0000256" key="3">
    <source>
        <dbReference type="ARBA" id="ARBA00010217"/>
    </source>
</evidence>
<sequence>MAMPFTVIMSDSSAPSTLVDAPQTGFSNINGAKTDAREQEAVYDIMRATGNPWATDIPDVCRGRWHGIECMPDEDNVYHVVSLSFGALSDDTAFPTCDLSRSFISPSITKLPHLRTLFFYRCFSDSPQPIPTFLGQLGPTLQTLVLRENGHVGPIPNELGNLTRLKVLDLHKNNLNGSIPISLNRLTSLRSLDLSANKLTGPIPSLSFPVLNILDLNQNHLVGSMPSTLGSCQYLIKVDFSRNRLSGPIPESINGLKNLILFDLSYNLLSGPFPKSLKSLNSLQALIVKGNPMESTTIPSDGFDGLKELMILDLSDMNLHGPIPESLGHLTNLRVLHLDGNYLNGSIPPNFRDLNNLSELRLNNNWLTGPVPFRKEMVWRMKRKLRLYNNSGLCFDARNGFEDGFDSLFDSGIGHCEAPKPGLSRSVQHLSTANEDMARSLNKSSGEVQKVSLLSRKGEGKKQATWRIFSLKELHAATNNFNYDNKLGEGRFGSVYWGQLWDGSQIAVRRLKVWSNNAELEFAVEIEMLGRVRHKNLLSLRGYCAEGQERLIVYDYMPNLSLLSHLHGHHSTECLLDWNRRMNIAIGSAEGIAYLHHNATPRIIHRDIKASNVLLDSDFQAQVADFGFAKIMPDGATHVTTRVKGSHGYLAPEYAMLEKASESCDVYSFGILLLELASGKKPLVKLGQTAERTINRLGSAYGIVVIVALICAHRQPEKRPTMLEVVGLLKGESKEKFAVLENDELFKSPRPTDYNEGSGADDVSDIISEEKESNRD</sequence>
<evidence type="ECO:0000256" key="15">
    <source>
        <dbReference type="ARBA" id="ARBA00022989"/>
    </source>
</evidence>
<dbReference type="GO" id="GO:0004674">
    <property type="term" value="F:protein serine/threonine kinase activity"/>
    <property type="evidence" value="ECO:0007669"/>
    <property type="project" value="UniProtKB-EC"/>
</dbReference>
<comment type="similarity">
    <text evidence="3">In the C-terminal section; belongs to the protein kinase superfamily. Ser/Thr protein kinase family.</text>
</comment>
<dbReference type="EMBL" id="BJWL01000011">
    <property type="protein sequence ID" value="GFY96952.1"/>
    <property type="molecule type" value="Genomic_DNA"/>
</dbReference>
<dbReference type="PANTHER" id="PTHR48006">
    <property type="entry name" value="LEUCINE-RICH REPEAT-CONTAINING PROTEIN DDB_G0281931-RELATED"/>
    <property type="match status" value="1"/>
</dbReference>
<evidence type="ECO:0000256" key="17">
    <source>
        <dbReference type="ARBA" id="ARBA00023170"/>
    </source>
</evidence>
<comment type="subcellular location">
    <subcellularLocation>
        <location evidence="1">Cell membrane</location>
        <topology evidence="1">Single-pass type I membrane protein</topology>
    </subcellularLocation>
</comment>
<keyword evidence="24" id="KW-1185">Reference proteome</keyword>
<comment type="caution">
    <text evidence="23">The sequence shown here is derived from an EMBL/GenBank/DDBJ whole genome shotgun (WGS) entry which is preliminary data.</text>
</comment>
<dbReference type="Gene3D" id="1.10.510.10">
    <property type="entry name" value="Transferase(Phosphotransferase) domain 1"/>
    <property type="match status" value="1"/>
</dbReference>
<dbReference type="AlphaFoldDB" id="A0A7J0FE27"/>
<evidence type="ECO:0000313" key="23">
    <source>
        <dbReference type="EMBL" id="GFY96952.1"/>
    </source>
</evidence>
<dbReference type="FunFam" id="3.30.200.20:FF:000305">
    <property type="entry name" value="PTI1-like tyrosine-protein kinase At3g15890"/>
    <property type="match status" value="1"/>
</dbReference>
<dbReference type="InterPro" id="IPR001245">
    <property type="entry name" value="Ser-Thr/Tyr_kinase_cat_dom"/>
</dbReference>
<dbReference type="Proteomes" id="UP000585474">
    <property type="component" value="Unassembled WGS sequence"/>
</dbReference>
<keyword evidence="11" id="KW-0677">Repeat</keyword>
<gene>
    <name evidence="23" type="ORF">Acr_11g0012580</name>
</gene>
<evidence type="ECO:0000256" key="5">
    <source>
        <dbReference type="ARBA" id="ARBA00022475"/>
    </source>
</evidence>
<dbReference type="InterPro" id="IPR032675">
    <property type="entry name" value="LRR_dom_sf"/>
</dbReference>
<evidence type="ECO:0000259" key="22">
    <source>
        <dbReference type="PROSITE" id="PS50011"/>
    </source>
</evidence>
<keyword evidence="6" id="KW-0723">Serine/threonine-protein kinase</keyword>
<dbReference type="SUPFAM" id="SSF52058">
    <property type="entry name" value="L domain-like"/>
    <property type="match status" value="1"/>
</dbReference>
<dbReference type="FunFam" id="3.80.10.10:FF:000269">
    <property type="entry name" value="Piriformospora indica-insensitive protein 2"/>
    <property type="match status" value="1"/>
</dbReference>
<reference evidence="23 24" key="1">
    <citation type="submission" date="2019-07" db="EMBL/GenBank/DDBJ databases">
        <title>De Novo Assembly of kiwifruit Actinidia rufa.</title>
        <authorList>
            <person name="Sugita-Konishi S."/>
            <person name="Sato K."/>
            <person name="Mori E."/>
            <person name="Abe Y."/>
            <person name="Kisaki G."/>
            <person name="Hamano K."/>
            <person name="Suezawa K."/>
            <person name="Otani M."/>
            <person name="Fukuda T."/>
            <person name="Manabe T."/>
            <person name="Gomi K."/>
            <person name="Tabuchi M."/>
            <person name="Akimitsu K."/>
            <person name="Kataoka I."/>
        </authorList>
    </citation>
    <scope>NUCLEOTIDE SEQUENCE [LARGE SCALE GENOMIC DNA]</scope>
    <source>
        <strain evidence="24">cv. Fuchu</strain>
    </source>
</reference>
<evidence type="ECO:0000256" key="20">
    <source>
        <dbReference type="ARBA" id="ARBA00048679"/>
    </source>
</evidence>
<dbReference type="PROSITE" id="PS50011">
    <property type="entry name" value="PROTEIN_KINASE_DOM"/>
    <property type="match status" value="1"/>
</dbReference>
<protein>
    <recommendedName>
        <fullName evidence="4">non-specific serine/threonine protein kinase</fullName>
        <ecNumber evidence="4">2.7.11.1</ecNumber>
    </recommendedName>
</protein>
<accession>A0A7J0FE27</accession>
<keyword evidence="18" id="KW-0325">Glycoprotein</keyword>
<keyword evidence="14" id="KW-0067">ATP-binding</keyword>
<dbReference type="InterPro" id="IPR011009">
    <property type="entry name" value="Kinase-like_dom_sf"/>
</dbReference>
<dbReference type="SUPFAM" id="SSF56112">
    <property type="entry name" value="Protein kinase-like (PK-like)"/>
    <property type="match status" value="1"/>
</dbReference>
<evidence type="ECO:0000256" key="12">
    <source>
        <dbReference type="ARBA" id="ARBA00022741"/>
    </source>
</evidence>
<keyword evidence="15" id="KW-1133">Transmembrane helix</keyword>
<dbReference type="CDD" id="cd14066">
    <property type="entry name" value="STKc_IRAK"/>
    <property type="match status" value="1"/>
</dbReference>
<evidence type="ECO:0000256" key="21">
    <source>
        <dbReference type="SAM" id="MobiDB-lite"/>
    </source>
</evidence>
<evidence type="ECO:0000256" key="4">
    <source>
        <dbReference type="ARBA" id="ARBA00012513"/>
    </source>
</evidence>
<dbReference type="GO" id="GO:0005524">
    <property type="term" value="F:ATP binding"/>
    <property type="evidence" value="ECO:0007669"/>
    <property type="project" value="UniProtKB-KW"/>
</dbReference>
<name>A0A7J0FE27_9ERIC</name>
<evidence type="ECO:0000256" key="13">
    <source>
        <dbReference type="ARBA" id="ARBA00022777"/>
    </source>
</evidence>
<evidence type="ECO:0000256" key="1">
    <source>
        <dbReference type="ARBA" id="ARBA00004251"/>
    </source>
</evidence>
<dbReference type="FunFam" id="3.80.10.10:FF:000041">
    <property type="entry name" value="LRR receptor-like serine/threonine-protein kinase ERECTA"/>
    <property type="match status" value="1"/>
</dbReference>
<dbReference type="Pfam" id="PF23598">
    <property type="entry name" value="LRR_14"/>
    <property type="match status" value="1"/>
</dbReference>
<dbReference type="Pfam" id="PF07714">
    <property type="entry name" value="PK_Tyr_Ser-Thr"/>
    <property type="match status" value="1"/>
</dbReference>
<keyword evidence="13 23" id="KW-0418">Kinase</keyword>
<dbReference type="InterPro" id="IPR003591">
    <property type="entry name" value="Leu-rich_rpt_typical-subtyp"/>
</dbReference>
<dbReference type="EC" id="2.7.11.1" evidence="4"/>
<evidence type="ECO:0000256" key="18">
    <source>
        <dbReference type="ARBA" id="ARBA00023180"/>
    </source>
</evidence>
<feature type="domain" description="Protein kinase" evidence="22">
    <location>
        <begin position="481"/>
        <end position="776"/>
    </location>
</feature>
<dbReference type="PROSITE" id="PS00108">
    <property type="entry name" value="PROTEIN_KINASE_ST"/>
    <property type="match status" value="1"/>
</dbReference>
<dbReference type="FunFam" id="3.80.10.10:FF:000383">
    <property type="entry name" value="Leucine-rich repeat receptor protein kinase EMS1"/>
    <property type="match status" value="1"/>
</dbReference>
<evidence type="ECO:0000256" key="19">
    <source>
        <dbReference type="ARBA" id="ARBA00047899"/>
    </source>
</evidence>
<evidence type="ECO:0000313" key="24">
    <source>
        <dbReference type="Proteomes" id="UP000585474"/>
    </source>
</evidence>
<feature type="region of interest" description="Disordered" evidence="21">
    <location>
        <begin position="747"/>
        <end position="776"/>
    </location>
</feature>
<evidence type="ECO:0000256" key="14">
    <source>
        <dbReference type="ARBA" id="ARBA00022840"/>
    </source>
</evidence>